<dbReference type="EMBL" id="CAJVPW010020917">
    <property type="protein sequence ID" value="CAG8691235.1"/>
    <property type="molecule type" value="Genomic_DNA"/>
</dbReference>
<organism evidence="1 2">
    <name type="scientific">Cetraspora pellucida</name>
    <dbReference type="NCBI Taxonomy" id="1433469"/>
    <lineage>
        <taxon>Eukaryota</taxon>
        <taxon>Fungi</taxon>
        <taxon>Fungi incertae sedis</taxon>
        <taxon>Mucoromycota</taxon>
        <taxon>Glomeromycotina</taxon>
        <taxon>Glomeromycetes</taxon>
        <taxon>Diversisporales</taxon>
        <taxon>Gigasporaceae</taxon>
        <taxon>Cetraspora</taxon>
    </lineage>
</organism>
<keyword evidence="2" id="KW-1185">Reference proteome</keyword>
<protein>
    <submittedName>
        <fullName evidence="1">13569_t:CDS:1</fullName>
    </submittedName>
</protein>
<evidence type="ECO:0000313" key="1">
    <source>
        <dbReference type="EMBL" id="CAG8691235.1"/>
    </source>
</evidence>
<reference evidence="1" key="1">
    <citation type="submission" date="2021-06" db="EMBL/GenBank/DDBJ databases">
        <authorList>
            <person name="Kallberg Y."/>
            <person name="Tangrot J."/>
            <person name="Rosling A."/>
        </authorList>
    </citation>
    <scope>NUCLEOTIDE SEQUENCE</scope>
    <source>
        <strain evidence="1">28 12/20/2015</strain>
    </source>
</reference>
<accession>A0ACA9PBE9</accession>
<name>A0ACA9PBE9_9GLOM</name>
<dbReference type="Proteomes" id="UP000789366">
    <property type="component" value="Unassembled WGS sequence"/>
</dbReference>
<evidence type="ECO:0000313" key="2">
    <source>
        <dbReference type="Proteomes" id="UP000789366"/>
    </source>
</evidence>
<comment type="caution">
    <text evidence="1">The sequence shown here is derived from an EMBL/GenBank/DDBJ whole genome shotgun (WGS) entry which is preliminary data.</text>
</comment>
<feature type="non-terminal residue" evidence="1">
    <location>
        <position position="1"/>
    </location>
</feature>
<sequence>VGILDILDILNNSSIGADASSVTVANISVIFLASILVGAPVVVSNIVLVVVTASVSVAVVAVFLVVVVAIVLVAVVAVVLVVVATVVVLVTVIAASKLNRKKLFSLL</sequence>
<gene>
    <name evidence="1" type="ORF">SPELUC_LOCUS10764</name>
</gene>
<feature type="non-terminal residue" evidence="1">
    <location>
        <position position="107"/>
    </location>
</feature>
<proteinExistence type="predicted"/>